<name>A0A832Z915_9EURY</name>
<dbReference type="GO" id="GO:0032259">
    <property type="term" value="P:methylation"/>
    <property type="evidence" value="ECO:0007669"/>
    <property type="project" value="UniProtKB-KW"/>
</dbReference>
<comment type="caution">
    <text evidence="1">The sequence shown here is derived from an EMBL/GenBank/DDBJ whole genome shotgun (WGS) entry which is preliminary data.</text>
</comment>
<dbReference type="AlphaFoldDB" id="A0A832Z915"/>
<protein>
    <submittedName>
        <fullName evidence="1">SAM-dependent methyltransferase</fullName>
    </submittedName>
</protein>
<proteinExistence type="predicted"/>
<sequence>MRMGLKIKDALKIFPELQKYIKNGKLDFSNREARILYNKAVVKAVFGIEIEYHPKGLITPPISRYIFLKTFLRGGEKVLEIGTG</sequence>
<dbReference type="Proteomes" id="UP000649326">
    <property type="component" value="Unassembled WGS sequence"/>
</dbReference>
<feature type="non-terminal residue" evidence="1">
    <location>
        <position position="84"/>
    </location>
</feature>
<dbReference type="EMBL" id="DQUG01000092">
    <property type="protein sequence ID" value="HIP74977.1"/>
    <property type="molecule type" value="Genomic_DNA"/>
</dbReference>
<accession>A0A832Z915</accession>
<evidence type="ECO:0000313" key="2">
    <source>
        <dbReference type="Proteomes" id="UP000649326"/>
    </source>
</evidence>
<keyword evidence="1" id="KW-0489">Methyltransferase</keyword>
<keyword evidence="1" id="KW-0808">Transferase</keyword>
<evidence type="ECO:0000313" key="1">
    <source>
        <dbReference type="EMBL" id="HIP74977.1"/>
    </source>
</evidence>
<reference evidence="1" key="1">
    <citation type="journal article" date="2020" name="ISME J.">
        <title>Gammaproteobacteria mediating utilization of methyl-, sulfur- and petroleum organic compounds in deep ocean hydrothermal plumes.</title>
        <authorList>
            <person name="Zhou Z."/>
            <person name="Liu Y."/>
            <person name="Pan J."/>
            <person name="Cron B.R."/>
            <person name="Toner B.M."/>
            <person name="Anantharaman K."/>
            <person name="Breier J.A."/>
            <person name="Dick G.J."/>
            <person name="Li M."/>
        </authorList>
    </citation>
    <scope>NUCLEOTIDE SEQUENCE</scope>
    <source>
        <strain evidence="1">SZUA-1451</strain>
    </source>
</reference>
<gene>
    <name evidence="1" type="ORF">EYH13_02260</name>
</gene>
<dbReference type="GO" id="GO:0008168">
    <property type="term" value="F:methyltransferase activity"/>
    <property type="evidence" value="ECO:0007669"/>
    <property type="project" value="UniProtKB-KW"/>
</dbReference>
<organism evidence="1 2">
    <name type="scientific">Thermococcus paralvinellae</name>
    <dbReference type="NCBI Taxonomy" id="582419"/>
    <lineage>
        <taxon>Archaea</taxon>
        <taxon>Methanobacteriati</taxon>
        <taxon>Methanobacteriota</taxon>
        <taxon>Thermococci</taxon>
        <taxon>Thermococcales</taxon>
        <taxon>Thermococcaceae</taxon>
        <taxon>Thermococcus</taxon>
    </lineage>
</organism>